<organism evidence="1">
    <name type="scientific">uncultured marine virus</name>
    <dbReference type="NCBI Taxonomy" id="186617"/>
    <lineage>
        <taxon>Viruses</taxon>
        <taxon>environmental samples</taxon>
    </lineage>
</organism>
<reference evidence="1" key="1">
    <citation type="journal article" date="2013" name="ISME J.">
        <title>Previously unknown and highly divergent ssDNA viruses populate the oceans.</title>
        <authorList>
            <person name="Labonte J.M."/>
            <person name="Suttle C.A."/>
        </authorList>
    </citation>
    <scope>NUCLEOTIDE SEQUENCE</scope>
</reference>
<dbReference type="EMBL" id="JX904389">
    <property type="protein sequence ID" value="AGA18374.1"/>
    <property type="molecule type" value="Genomic_DNA"/>
</dbReference>
<protein>
    <recommendedName>
        <fullName evidence="2">Coat protein</fullName>
    </recommendedName>
</protein>
<proteinExistence type="predicted"/>
<evidence type="ECO:0008006" key="2">
    <source>
        <dbReference type="Google" id="ProtNLM"/>
    </source>
</evidence>
<dbReference type="Gene3D" id="2.60.120.20">
    <property type="match status" value="1"/>
</dbReference>
<accession>S4TEJ6</accession>
<name>S4TEJ6_9VIRU</name>
<sequence>MPLKRGYAFKGAAEYRAQRAADAKKRQSSARKARVSYQQVGFPIPVPSTAPALSLESKSVQYTQVTNSMFSDGQSIQHCNAVTQGAGNSQRLGNKYRCTGISIKGRIETVVDSRCIAGYYLVWDKQSNKALPSASDIFTLDSSGSLHIFNTGLKVGGRDRFTIVGKYRTTLARTTVDNLPSLRDLDQFHKLPKWCVTTMQAGTTTGAMNTIVSGSLLLIPYSNLGDNPPQIKNANQLFFEEA</sequence>
<dbReference type="InterPro" id="IPR029053">
    <property type="entry name" value="Viral_coat"/>
</dbReference>
<evidence type="ECO:0000313" key="1">
    <source>
        <dbReference type="EMBL" id="AGA18374.1"/>
    </source>
</evidence>